<evidence type="ECO:0000313" key="8">
    <source>
        <dbReference type="EMBL" id="MFC5972658.1"/>
    </source>
</evidence>
<keyword evidence="9" id="KW-1185">Reference proteome</keyword>
<dbReference type="Gene3D" id="1.10.443.10">
    <property type="entry name" value="Intergrase catalytic core"/>
    <property type="match status" value="1"/>
</dbReference>
<evidence type="ECO:0000256" key="5">
    <source>
        <dbReference type="SAM" id="MobiDB-lite"/>
    </source>
</evidence>
<sequence>MSSDLVPLSPEEAEEMWLNRLQSERSEETLDSYRYRIDQFVYWCEDEGTDNLNHLTGRDIYQFDAARRAEDLAISTLNNQLGTLRQYLEFCVDVDAVPPTLPAKVEVPRLANSAAVNEDKITSERAENILTHLDRYEYASRDHVIFALMWHTTARLGAIHALDVEDCYLDAEDLKRLGHADDITEEDIERAELPFIYIRHRPESETELKNKNEGERPVMLSPDVGDLLRDYIKVSRIEATDDYGRNPLLSTKRGGRRMSKSAIRSRCNILTQPCRFGIECPHGRDVDTCEAREHGYESRCPSARSPHPIRTGAITHHIDCGWPPSVLAERVNATPDVIRNHYDHPEPLKRMESRRKHLGKLNQDSTNSGSDSE</sequence>
<dbReference type="PANTHER" id="PTHR30349">
    <property type="entry name" value="PHAGE INTEGRASE-RELATED"/>
    <property type="match status" value="1"/>
</dbReference>
<evidence type="ECO:0000313" key="9">
    <source>
        <dbReference type="Proteomes" id="UP001596099"/>
    </source>
</evidence>
<dbReference type="RefSeq" id="WP_247416298.1">
    <property type="nucleotide sequence ID" value="NZ_JALLGW010000001.1"/>
</dbReference>
<dbReference type="SUPFAM" id="SSF56349">
    <property type="entry name" value="DNA breaking-rejoining enzymes"/>
    <property type="match status" value="1"/>
</dbReference>
<organism evidence="8 9">
    <name type="scientific">Halomarina salina</name>
    <dbReference type="NCBI Taxonomy" id="1872699"/>
    <lineage>
        <taxon>Archaea</taxon>
        <taxon>Methanobacteriati</taxon>
        <taxon>Methanobacteriota</taxon>
        <taxon>Stenosarchaea group</taxon>
        <taxon>Halobacteria</taxon>
        <taxon>Halobacteriales</taxon>
        <taxon>Natronomonadaceae</taxon>
        <taxon>Halomarina</taxon>
    </lineage>
</organism>
<keyword evidence="1" id="KW-0229">DNA integration</keyword>
<dbReference type="GO" id="GO:0006310">
    <property type="term" value="P:DNA recombination"/>
    <property type="evidence" value="ECO:0007669"/>
    <property type="project" value="UniProtKB-KW"/>
</dbReference>
<dbReference type="InterPro" id="IPR004107">
    <property type="entry name" value="Integrase_SAM-like_N"/>
</dbReference>
<evidence type="ECO:0000259" key="6">
    <source>
        <dbReference type="PROSITE" id="PS51898"/>
    </source>
</evidence>
<dbReference type="Gene3D" id="1.10.150.130">
    <property type="match status" value="1"/>
</dbReference>
<dbReference type="AlphaFoldDB" id="A0ABD5RQK8"/>
<feature type="domain" description="Tyr recombinase" evidence="6">
    <location>
        <begin position="116"/>
        <end position="356"/>
    </location>
</feature>
<reference evidence="8 9" key="1">
    <citation type="journal article" date="2019" name="Int. J. Syst. Evol. Microbiol.">
        <title>The Global Catalogue of Microorganisms (GCM) 10K type strain sequencing project: providing services to taxonomists for standard genome sequencing and annotation.</title>
        <authorList>
            <consortium name="The Broad Institute Genomics Platform"/>
            <consortium name="The Broad Institute Genome Sequencing Center for Infectious Disease"/>
            <person name="Wu L."/>
            <person name="Ma J."/>
        </authorList>
    </citation>
    <scope>NUCLEOTIDE SEQUENCE [LARGE SCALE GENOMIC DNA]</scope>
    <source>
        <strain evidence="8 9">CGMCC 1.12543</strain>
    </source>
</reference>
<evidence type="ECO:0000256" key="3">
    <source>
        <dbReference type="ARBA" id="ARBA00023172"/>
    </source>
</evidence>
<accession>A0ABD5RQK8</accession>
<comment type="caution">
    <text evidence="8">The sequence shown here is derived from an EMBL/GenBank/DDBJ whole genome shotgun (WGS) entry which is preliminary data.</text>
</comment>
<name>A0ABD5RQK8_9EURY</name>
<dbReference type="PROSITE" id="PS51898">
    <property type="entry name" value="TYR_RECOMBINASE"/>
    <property type="match status" value="1"/>
</dbReference>
<feature type="region of interest" description="Disordered" evidence="5">
    <location>
        <begin position="339"/>
        <end position="373"/>
    </location>
</feature>
<dbReference type="GO" id="GO:0015074">
    <property type="term" value="P:DNA integration"/>
    <property type="evidence" value="ECO:0007669"/>
    <property type="project" value="UniProtKB-KW"/>
</dbReference>
<dbReference type="InterPro" id="IPR044068">
    <property type="entry name" value="CB"/>
</dbReference>
<dbReference type="InterPro" id="IPR002104">
    <property type="entry name" value="Integrase_catalytic"/>
</dbReference>
<gene>
    <name evidence="8" type="ORF">ACFPYI_15080</name>
</gene>
<evidence type="ECO:0000256" key="1">
    <source>
        <dbReference type="ARBA" id="ARBA00022908"/>
    </source>
</evidence>
<dbReference type="InterPro" id="IPR013762">
    <property type="entry name" value="Integrase-like_cat_sf"/>
</dbReference>
<dbReference type="InterPro" id="IPR011010">
    <property type="entry name" value="DNA_brk_join_enz"/>
</dbReference>
<keyword evidence="2 4" id="KW-0238">DNA-binding</keyword>
<dbReference type="Pfam" id="PF02899">
    <property type="entry name" value="Phage_int_SAM_1"/>
    <property type="match status" value="1"/>
</dbReference>
<evidence type="ECO:0000259" key="7">
    <source>
        <dbReference type="PROSITE" id="PS51900"/>
    </source>
</evidence>
<dbReference type="GO" id="GO:0003677">
    <property type="term" value="F:DNA binding"/>
    <property type="evidence" value="ECO:0007669"/>
    <property type="project" value="UniProtKB-UniRule"/>
</dbReference>
<evidence type="ECO:0000256" key="4">
    <source>
        <dbReference type="PROSITE-ProRule" id="PRU01248"/>
    </source>
</evidence>
<dbReference type="PROSITE" id="PS51900">
    <property type="entry name" value="CB"/>
    <property type="match status" value="1"/>
</dbReference>
<dbReference type="InterPro" id="IPR050090">
    <property type="entry name" value="Tyrosine_recombinase_XerCD"/>
</dbReference>
<proteinExistence type="predicted"/>
<feature type="compositionally biased region" description="Polar residues" evidence="5">
    <location>
        <begin position="362"/>
        <end position="373"/>
    </location>
</feature>
<dbReference type="Proteomes" id="UP001596099">
    <property type="component" value="Unassembled WGS sequence"/>
</dbReference>
<dbReference type="InterPro" id="IPR010998">
    <property type="entry name" value="Integrase_recombinase_N"/>
</dbReference>
<protein>
    <submittedName>
        <fullName evidence="8">Tyrosine-type recombinase/integrase</fullName>
    </submittedName>
</protein>
<feature type="domain" description="Core-binding (CB)" evidence="7">
    <location>
        <begin position="8"/>
        <end position="92"/>
    </location>
</feature>
<evidence type="ECO:0000256" key="2">
    <source>
        <dbReference type="ARBA" id="ARBA00023125"/>
    </source>
</evidence>
<feature type="compositionally biased region" description="Basic and acidic residues" evidence="5">
    <location>
        <begin position="339"/>
        <end position="351"/>
    </location>
</feature>
<dbReference type="PANTHER" id="PTHR30349:SF41">
    <property type="entry name" value="INTEGRASE_RECOMBINASE PROTEIN MJ0367-RELATED"/>
    <property type="match status" value="1"/>
</dbReference>
<dbReference type="EMBL" id="JBHSQH010000001">
    <property type="protein sequence ID" value="MFC5972658.1"/>
    <property type="molecule type" value="Genomic_DNA"/>
</dbReference>
<keyword evidence="3" id="KW-0233">DNA recombination</keyword>